<keyword evidence="4" id="KW-1185">Reference proteome</keyword>
<keyword evidence="2" id="KW-1133">Transmembrane helix</keyword>
<accession>A0A8C4Q5N8</accession>
<organism evidence="3 4">
    <name type="scientific">Eptatretus burgeri</name>
    <name type="common">Inshore hagfish</name>
    <dbReference type="NCBI Taxonomy" id="7764"/>
    <lineage>
        <taxon>Eukaryota</taxon>
        <taxon>Metazoa</taxon>
        <taxon>Chordata</taxon>
        <taxon>Craniata</taxon>
        <taxon>Vertebrata</taxon>
        <taxon>Cyclostomata</taxon>
        <taxon>Myxini</taxon>
        <taxon>Myxiniformes</taxon>
        <taxon>Myxinidae</taxon>
        <taxon>Eptatretinae</taxon>
        <taxon>Eptatretus</taxon>
    </lineage>
</organism>
<evidence type="ECO:0000256" key="2">
    <source>
        <dbReference type="SAM" id="Phobius"/>
    </source>
</evidence>
<proteinExistence type="predicted"/>
<sequence>MCSARWSLTHTPAWRTRPVQICLPAYTLSVRGIGKSTAGVSGPGFTPAAEHVAASCVAQHGPRARCCVNPARSPITTMAATRLLSLCRHLRRHLTHALPCATRLTHHSITFTLGDATACSRMPTVISLTHSDLAHAVSLTLGRSLTHRALLTRGVSLTHGVLVSTHLGTLATTPLTHGVASTHGGALTPCTTQTRTTTLGISVPTRGSGASIPPSSPGTRSQHPSPRPRKARPNPPGRDPPQGGKLPPLVPAGGYPTARTGSLHVPRAHPHRPPLTPCVCVCASLTLSNSPSISCVSVDLLVSVVPSCLLVSASFWRLSHIFTLVNLAFSLSHSRPSLCFTPCSFTISAYLILAFSLNCSILSLPIPFTSSLISLVHVSVTPISFSLSVTVTLLTQHVPRIILSLPASTAGLTAVALPSSLFAPTRGIAILISTVVAFMPTCVFVSIFVFISFICCVFTVIACRILSSALGSTRIGGIWRRGEGEVSYAAAAAAPISGSGFSWGSSCSCTTNISCSGFSSWAMDSTHSTSIPNTPGSRSP</sequence>
<keyword evidence="2" id="KW-0472">Membrane</keyword>
<dbReference type="Proteomes" id="UP000694388">
    <property type="component" value="Unplaced"/>
</dbReference>
<feature type="transmembrane region" description="Helical" evidence="2">
    <location>
        <begin position="372"/>
        <end position="394"/>
    </location>
</feature>
<feature type="transmembrane region" description="Helical" evidence="2">
    <location>
        <begin position="401"/>
        <end position="422"/>
    </location>
</feature>
<evidence type="ECO:0000256" key="1">
    <source>
        <dbReference type="SAM" id="MobiDB-lite"/>
    </source>
</evidence>
<protein>
    <submittedName>
        <fullName evidence="3">Uncharacterized protein</fullName>
    </submittedName>
</protein>
<dbReference type="Ensembl" id="ENSEBUT00000010949.1">
    <property type="protein sequence ID" value="ENSEBUP00000010402.1"/>
    <property type="gene ID" value="ENSEBUG00000006697.1"/>
</dbReference>
<feature type="region of interest" description="Disordered" evidence="1">
    <location>
        <begin position="186"/>
        <end position="262"/>
    </location>
</feature>
<evidence type="ECO:0000313" key="4">
    <source>
        <dbReference type="Proteomes" id="UP000694388"/>
    </source>
</evidence>
<keyword evidence="2" id="KW-0812">Transmembrane</keyword>
<evidence type="ECO:0000313" key="3">
    <source>
        <dbReference type="Ensembl" id="ENSEBUP00000010402.1"/>
    </source>
</evidence>
<reference evidence="3" key="1">
    <citation type="submission" date="2025-08" db="UniProtKB">
        <authorList>
            <consortium name="Ensembl"/>
        </authorList>
    </citation>
    <scope>IDENTIFICATION</scope>
</reference>
<reference evidence="3" key="2">
    <citation type="submission" date="2025-09" db="UniProtKB">
        <authorList>
            <consortium name="Ensembl"/>
        </authorList>
    </citation>
    <scope>IDENTIFICATION</scope>
</reference>
<dbReference type="AlphaFoldDB" id="A0A8C4Q5N8"/>
<feature type="transmembrane region" description="Helical" evidence="2">
    <location>
        <begin position="339"/>
        <end position="366"/>
    </location>
</feature>
<feature type="transmembrane region" description="Helical" evidence="2">
    <location>
        <begin position="428"/>
        <end position="461"/>
    </location>
</feature>
<dbReference type="GeneTree" id="ENSGT01020000233061"/>
<feature type="compositionally biased region" description="Low complexity" evidence="1">
    <location>
        <begin position="188"/>
        <end position="198"/>
    </location>
</feature>
<name>A0A8C4Q5N8_EPTBU</name>